<dbReference type="InterPro" id="IPR040982">
    <property type="entry name" value="DNA_pol3_finger"/>
</dbReference>
<evidence type="ECO:0000313" key="12">
    <source>
        <dbReference type="Proteomes" id="UP000831607"/>
    </source>
</evidence>
<dbReference type="Proteomes" id="UP000831607">
    <property type="component" value="Chromosome"/>
</dbReference>
<evidence type="ECO:0000256" key="9">
    <source>
        <dbReference type="HAMAP-Rule" id="MF_01902"/>
    </source>
</evidence>
<evidence type="ECO:0000259" key="10">
    <source>
        <dbReference type="SMART" id="SM00481"/>
    </source>
</evidence>
<comment type="function">
    <text evidence="9">DNA polymerase involved in damage-induced mutagenesis and translesion synthesis (TLS). It is not the major replicative DNA polymerase.</text>
</comment>
<dbReference type="PANTHER" id="PTHR32294">
    <property type="entry name" value="DNA POLYMERASE III SUBUNIT ALPHA"/>
    <property type="match status" value="1"/>
</dbReference>
<sequence length="1042" mass="116579">MTTLPDYAELCCQSELSFLQGASAPEALVQQAAAQGYQALAITDECSVAGVVRAWREAHNHNLKIIIGSLFRVRHPKEPSWAVVILAKSRQGYGSLCQAITTACARSSKGNYLFIPEDLANLQDCMAILLPPPASLLNALEAGVSALNTHFKGSWWLGDTALLHANEAAVRQHVHELAIKHRVRRVAVGQVHMAKRSDKPLQDVMIAIRKQTPVHACGWDLAPNAEQHLRSRLRLTQLYDAQSLNETLIVARECEFDLGSLRYEYPTEIVPTGYTEQIYLREQTWIGAQARYPDGIPATVTKQLHHELDLIGELGYAAYFLTVYDMVRFARSRGILCQGRGSAANSAVCYCLGITEVDPQHGNTLFERFISRERNEPPDIDVDFEHQRREEVIQYLYQRYGHDRAALTAVQITYRPRSALRDVGKALGIDSHIIDRVAKSQAWWDGTPNWSDSMITNAPGLDQHKIEQWIYLARALIGKPRHRSQHPGGFVLSRGPLSQLVPIEPATMINRYVVQWDKDDLDALGLLKVDVLALGMLTVIRRALSLTAKRRKQMVFQIQDIPRHDTATFEMISRADTVGVFQIESRAQMNMLPRLKPREFYDLVIEVAIVRPGPIQGGMVHPYLRRRQGMEPITYPSAAVKSVLERTLGVPIFQEQVMKLAMVAAGFSADQADSLRRAMAAWRRRGGLEKFQQQLIDGLMRNGYSPEFAQAVFKQIQGFGEYGFPESHAASFAWLAYVSAWLKCHEPESFLVALLNSQPMGFYSPSQLIQDAQRHAVKVLPVDVQTSEWECILEPCDSHRPAVRLGFNQIKHLSETAVKRIINARSTGLFSNVDDLARRAGLNPATLSLLANSGAFSSMTAHRRQALWQAAAARHDADLLSELSANQVVRSQLSLASEAQEMCLDFQSLGFTLGRHPLSLIRAELATQRYRVSDELLGCRHGQLVRACGIVTLRQRPHTARGVMFVTLEDEAGQINVIIQPHLIERERSVLLHAVLLGVIGTWQTDGHVHHLLAGRLMDETSRLQHLGSIPSRMGPHRVLMG</sequence>
<keyword evidence="1 9" id="KW-0963">Cytoplasm</keyword>
<proteinExistence type="inferred from homology"/>
<dbReference type="InterPro" id="IPR004013">
    <property type="entry name" value="PHP_dom"/>
</dbReference>
<evidence type="ECO:0000256" key="3">
    <source>
        <dbReference type="ARBA" id="ARBA00022695"/>
    </source>
</evidence>
<gene>
    <name evidence="9" type="primary">dnaE2</name>
    <name evidence="11" type="ORF">DHf2319_07760</name>
</gene>
<dbReference type="SMART" id="SM00481">
    <property type="entry name" value="POLIIIAc"/>
    <property type="match status" value="1"/>
</dbReference>
<keyword evidence="3 9" id="KW-0548">Nucleotidyltransferase</keyword>
<evidence type="ECO:0000256" key="2">
    <source>
        <dbReference type="ARBA" id="ARBA00022679"/>
    </source>
</evidence>
<dbReference type="EC" id="2.7.7.7" evidence="9"/>
<dbReference type="Gene3D" id="3.20.20.140">
    <property type="entry name" value="Metal-dependent hydrolases"/>
    <property type="match status" value="1"/>
</dbReference>
<evidence type="ECO:0000256" key="8">
    <source>
        <dbReference type="ARBA" id="ARBA00049244"/>
    </source>
</evidence>
<dbReference type="InterPro" id="IPR029460">
    <property type="entry name" value="DNAPol_HHH"/>
</dbReference>
<evidence type="ECO:0000256" key="4">
    <source>
        <dbReference type="ARBA" id="ARBA00022705"/>
    </source>
</evidence>
<dbReference type="Pfam" id="PF17657">
    <property type="entry name" value="DNA_pol3_finger"/>
    <property type="match status" value="1"/>
</dbReference>
<dbReference type="CDD" id="cd04485">
    <property type="entry name" value="DnaE_OBF"/>
    <property type="match status" value="1"/>
</dbReference>
<organism evidence="11 12">
    <name type="scientific">Orrella daihaiensis</name>
    <dbReference type="NCBI Taxonomy" id="2782176"/>
    <lineage>
        <taxon>Bacteria</taxon>
        <taxon>Pseudomonadati</taxon>
        <taxon>Pseudomonadota</taxon>
        <taxon>Betaproteobacteria</taxon>
        <taxon>Burkholderiales</taxon>
        <taxon>Alcaligenaceae</taxon>
        <taxon>Orrella</taxon>
    </lineage>
</organism>
<dbReference type="Pfam" id="PF02811">
    <property type="entry name" value="PHP"/>
    <property type="match status" value="1"/>
</dbReference>
<dbReference type="InterPro" id="IPR003141">
    <property type="entry name" value="Pol/His_phosphatase_N"/>
</dbReference>
<feature type="domain" description="Polymerase/histidinol phosphatase N-terminal" evidence="10">
    <location>
        <begin position="8"/>
        <end position="75"/>
    </location>
</feature>
<dbReference type="SUPFAM" id="SSF89550">
    <property type="entry name" value="PHP domain-like"/>
    <property type="match status" value="1"/>
</dbReference>
<dbReference type="NCBIfam" id="TIGR00594">
    <property type="entry name" value="polc"/>
    <property type="match status" value="1"/>
</dbReference>
<accession>A0ABY4AGS8</accession>
<keyword evidence="4 9" id="KW-0235">DNA replication</keyword>
<dbReference type="EMBL" id="CP063982">
    <property type="protein sequence ID" value="UOD49389.1"/>
    <property type="molecule type" value="Genomic_DNA"/>
</dbReference>
<dbReference type="RefSeq" id="WP_243477549.1">
    <property type="nucleotide sequence ID" value="NZ_CP063982.1"/>
</dbReference>
<name>A0ABY4AGS8_9BURK</name>
<evidence type="ECO:0000256" key="6">
    <source>
        <dbReference type="ARBA" id="ARBA00022932"/>
    </source>
</evidence>
<dbReference type="Pfam" id="PF14579">
    <property type="entry name" value="HHH_6"/>
    <property type="match status" value="1"/>
</dbReference>
<protein>
    <recommendedName>
        <fullName evidence="9">Error-prone DNA polymerase</fullName>
        <ecNumber evidence="9">2.7.7.7</ecNumber>
    </recommendedName>
</protein>
<evidence type="ECO:0000313" key="11">
    <source>
        <dbReference type="EMBL" id="UOD49389.1"/>
    </source>
</evidence>
<evidence type="ECO:0000256" key="1">
    <source>
        <dbReference type="ARBA" id="ARBA00022490"/>
    </source>
</evidence>
<reference evidence="11 12" key="1">
    <citation type="submission" date="2020-11" db="EMBL/GenBank/DDBJ databases">
        <title>Algicoccus daihaiensis sp.nov., isolated from Daihai Lake in Inner Mongolia.</title>
        <authorList>
            <person name="Kai J."/>
        </authorList>
    </citation>
    <scope>NUCLEOTIDE SEQUENCE [LARGE SCALE GENOMIC DNA]</scope>
    <source>
        <strain evidence="12">f23</strain>
    </source>
</reference>
<keyword evidence="5 9" id="KW-0227">DNA damage</keyword>
<dbReference type="InterPro" id="IPR023073">
    <property type="entry name" value="DnaE2"/>
</dbReference>
<dbReference type="PANTHER" id="PTHR32294:SF4">
    <property type="entry name" value="ERROR-PRONE DNA POLYMERASE"/>
    <property type="match status" value="1"/>
</dbReference>
<comment type="similarity">
    <text evidence="9">Belongs to the DNA polymerase type-C family. DnaE2 subfamily.</text>
</comment>
<keyword evidence="7 9" id="KW-0234">DNA repair</keyword>
<keyword evidence="6 9" id="KW-0239">DNA-directed DNA polymerase</keyword>
<keyword evidence="2 9" id="KW-0808">Transferase</keyword>
<dbReference type="Pfam" id="PF07733">
    <property type="entry name" value="DNA_pol3_alpha"/>
    <property type="match status" value="1"/>
</dbReference>
<comment type="subcellular location">
    <subcellularLocation>
        <location evidence="9">Cytoplasm</location>
    </subcellularLocation>
</comment>
<keyword evidence="12" id="KW-1185">Reference proteome</keyword>
<evidence type="ECO:0000256" key="5">
    <source>
        <dbReference type="ARBA" id="ARBA00022763"/>
    </source>
</evidence>
<evidence type="ECO:0000256" key="7">
    <source>
        <dbReference type="ARBA" id="ARBA00023204"/>
    </source>
</evidence>
<dbReference type="InterPro" id="IPR004805">
    <property type="entry name" value="DnaE2/DnaE/PolC"/>
</dbReference>
<dbReference type="InterPro" id="IPR016195">
    <property type="entry name" value="Pol/histidinol_Pase-like"/>
</dbReference>
<dbReference type="NCBIfam" id="NF004225">
    <property type="entry name" value="PRK05672.1"/>
    <property type="match status" value="1"/>
</dbReference>
<dbReference type="Gene3D" id="1.10.150.870">
    <property type="match status" value="1"/>
</dbReference>
<dbReference type="GO" id="GO:0003887">
    <property type="term" value="F:DNA-directed DNA polymerase activity"/>
    <property type="evidence" value="ECO:0007669"/>
    <property type="project" value="UniProtKB-EC"/>
</dbReference>
<comment type="catalytic activity">
    <reaction evidence="8 9">
        <text>DNA(n) + a 2'-deoxyribonucleoside 5'-triphosphate = DNA(n+1) + diphosphate</text>
        <dbReference type="Rhea" id="RHEA:22508"/>
        <dbReference type="Rhea" id="RHEA-COMP:17339"/>
        <dbReference type="Rhea" id="RHEA-COMP:17340"/>
        <dbReference type="ChEBI" id="CHEBI:33019"/>
        <dbReference type="ChEBI" id="CHEBI:61560"/>
        <dbReference type="ChEBI" id="CHEBI:173112"/>
        <dbReference type="EC" id="2.7.7.7"/>
    </reaction>
</comment>
<dbReference type="InterPro" id="IPR011708">
    <property type="entry name" value="DNA_pol3_alpha_NTPase_dom"/>
</dbReference>
<dbReference type="HAMAP" id="MF_01902">
    <property type="entry name" value="DNApol_error_prone"/>
    <property type="match status" value="1"/>
</dbReference>